<evidence type="ECO:0000313" key="2">
    <source>
        <dbReference type="Proteomes" id="UP000281553"/>
    </source>
</evidence>
<accession>A0A3P6PFY4</accession>
<reference evidence="1 2" key="1">
    <citation type="submission" date="2018-11" db="EMBL/GenBank/DDBJ databases">
        <authorList>
            <consortium name="Pathogen Informatics"/>
        </authorList>
    </citation>
    <scope>NUCLEOTIDE SEQUENCE [LARGE SCALE GENOMIC DNA]</scope>
</reference>
<name>A0A3P6PFY4_DIBLA</name>
<evidence type="ECO:0000313" key="1">
    <source>
        <dbReference type="EMBL" id="VDK35119.1"/>
    </source>
</evidence>
<dbReference type="OrthoDB" id="10481024at2759"/>
<gene>
    <name evidence="1" type="ORF">DILT_LOCUS653</name>
</gene>
<protein>
    <submittedName>
        <fullName evidence="1">Uncharacterized protein</fullName>
    </submittedName>
</protein>
<dbReference type="AlphaFoldDB" id="A0A3P6PFY4"/>
<dbReference type="EMBL" id="UYRU01003014">
    <property type="protein sequence ID" value="VDK35119.1"/>
    <property type="molecule type" value="Genomic_DNA"/>
</dbReference>
<keyword evidence="2" id="KW-1185">Reference proteome</keyword>
<proteinExistence type="predicted"/>
<dbReference type="Proteomes" id="UP000281553">
    <property type="component" value="Unassembled WGS sequence"/>
</dbReference>
<sequence>MCARLQTSGPGDYTRRNATLDSACPWLDCTRLRGIDLGSVAVEQKRVGCPGDEAITGPRLADVTLITGTGHILCDVSTFFPRPLVPPSCVELCSKLFMDSLTLSFEPHQSSSRKGSSGLACIRTSKLGPAPARVVNGATRHNMGPIGNFPALVYSSVTSTWTS</sequence>
<organism evidence="1 2">
    <name type="scientific">Dibothriocephalus latus</name>
    <name type="common">Fish tapeworm</name>
    <name type="synonym">Diphyllobothrium latum</name>
    <dbReference type="NCBI Taxonomy" id="60516"/>
    <lineage>
        <taxon>Eukaryota</taxon>
        <taxon>Metazoa</taxon>
        <taxon>Spiralia</taxon>
        <taxon>Lophotrochozoa</taxon>
        <taxon>Platyhelminthes</taxon>
        <taxon>Cestoda</taxon>
        <taxon>Eucestoda</taxon>
        <taxon>Diphyllobothriidea</taxon>
        <taxon>Diphyllobothriidae</taxon>
        <taxon>Dibothriocephalus</taxon>
    </lineage>
</organism>